<keyword evidence="1" id="KW-0812">Transmembrane</keyword>
<evidence type="ECO:0000313" key="2">
    <source>
        <dbReference type="EMBL" id="QHT30934.1"/>
    </source>
</evidence>
<accession>A0A6C0EP01</accession>
<protein>
    <recommendedName>
        <fullName evidence="3">Lectin/glucanase superfamily protein</fullName>
    </recommendedName>
</protein>
<dbReference type="EMBL" id="MN738914">
    <property type="protein sequence ID" value="QHT30934.1"/>
    <property type="molecule type" value="Genomic_DNA"/>
</dbReference>
<keyword evidence="1" id="KW-0472">Membrane</keyword>
<feature type="transmembrane region" description="Helical" evidence="1">
    <location>
        <begin position="6"/>
        <end position="22"/>
    </location>
</feature>
<dbReference type="SUPFAM" id="SSF49899">
    <property type="entry name" value="Concanavalin A-like lectins/glucanases"/>
    <property type="match status" value="1"/>
</dbReference>
<organism evidence="2">
    <name type="scientific">viral metagenome</name>
    <dbReference type="NCBI Taxonomy" id="1070528"/>
    <lineage>
        <taxon>unclassified sequences</taxon>
        <taxon>metagenomes</taxon>
        <taxon>organismal metagenomes</taxon>
    </lineage>
</organism>
<dbReference type="AlphaFoldDB" id="A0A6C0EP01"/>
<evidence type="ECO:0008006" key="3">
    <source>
        <dbReference type="Google" id="ProtNLM"/>
    </source>
</evidence>
<reference evidence="2" key="1">
    <citation type="journal article" date="2020" name="Nature">
        <title>Giant virus diversity and host interactions through global metagenomics.</title>
        <authorList>
            <person name="Schulz F."/>
            <person name="Roux S."/>
            <person name="Paez-Espino D."/>
            <person name="Jungbluth S."/>
            <person name="Walsh D.A."/>
            <person name="Denef V.J."/>
            <person name="McMahon K.D."/>
            <person name="Konstantinidis K.T."/>
            <person name="Eloe-Fadrosh E.A."/>
            <person name="Kyrpides N.C."/>
            <person name="Woyke T."/>
        </authorList>
    </citation>
    <scope>NUCLEOTIDE SEQUENCE</scope>
    <source>
        <strain evidence="2">GVMAG-M-3300009151-50</strain>
    </source>
</reference>
<proteinExistence type="predicted"/>
<dbReference type="Gene3D" id="2.60.120.200">
    <property type="match status" value="1"/>
</dbReference>
<keyword evidence="1" id="KW-1133">Transmembrane helix</keyword>
<dbReference type="InterPro" id="IPR013320">
    <property type="entry name" value="ConA-like_dom_sf"/>
</dbReference>
<dbReference type="Pfam" id="PF13385">
    <property type="entry name" value="Laminin_G_3"/>
    <property type="match status" value="1"/>
</dbReference>
<name>A0A6C0EP01_9ZZZZ</name>
<evidence type="ECO:0000256" key="1">
    <source>
        <dbReference type="SAM" id="Phobius"/>
    </source>
</evidence>
<sequence length="228" mass="25063">MDTTLISIVVAIAIVVAAYFYFSSTASVSNYTTIQSSTEDGRKSFRSNKALPRSLDQNEGLTFSYTCWIKIDDFSYRYGEPKVVFTKGSEDLKTMCPALLVDANTNTLLVKVDTFGGTDTIPISNIPAKKWIHVALAVDQDSVDVYINGNLYIHHSLSQVPKQNNSTVSTGVAGGFDGKLANLQYYSYFMTADGVSKSMASTPQPDPNDIGGPLPPYFDMSWWTSRRS</sequence>